<dbReference type="GO" id="GO:0006166">
    <property type="term" value="P:purine ribonucleoside salvage"/>
    <property type="evidence" value="ECO:0007669"/>
    <property type="project" value="UniProtKB-KW"/>
</dbReference>
<evidence type="ECO:0000256" key="9">
    <source>
        <dbReference type="ARBA" id="ARBA00022726"/>
    </source>
</evidence>
<dbReference type="PANTHER" id="PTHR32315:SF3">
    <property type="entry name" value="ADENINE PHOSPHORIBOSYLTRANSFERASE"/>
    <property type="match status" value="1"/>
</dbReference>
<dbReference type="CDD" id="cd06223">
    <property type="entry name" value="PRTases_typeI"/>
    <property type="match status" value="1"/>
</dbReference>
<keyword evidence="8" id="KW-0808">Transferase</keyword>
<evidence type="ECO:0000259" key="10">
    <source>
        <dbReference type="Pfam" id="PF00156"/>
    </source>
</evidence>
<evidence type="ECO:0000256" key="2">
    <source>
        <dbReference type="ARBA" id="ARBA00004496"/>
    </source>
</evidence>
<dbReference type="Pfam" id="PF00156">
    <property type="entry name" value="Pribosyltran"/>
    <property type="match status" value="1"/>
</dbReference>
<dbReference type="AlphaFoldDB" id="A0A6J7W5Z8"/>
<comment type="catalytic activity">
    <reaction evidence="1">
        <text>AMP + diphosphate = 5-phospho-alpha-D-ribose 1-diphosphate + adenine</text>
        <dbReference type="Rhea" id="RHEA:16609"/>
        <dbReference type="ChEBI" id="CHEBI:16708"/>
        <dbReference type="ChEBI" id="CHEBI:33019"/>
        <dbReference type="ChEBI" id="CHEBI:58017"/>
        <dbReference type="ChEBI" id="CHEBI:456215"/>
        <dbReference type="EC" id="2.4.2.7"/>
    </reaction>
</comment>
<organism evidence="11">
    <name type="scientific">freshwater metagenome</name>
    <dbReference type="NCBI Taxonomy" id="449393"/>
    <lineage>
        <taxon>unclassified sequences</taxon>
        <taxon>metagenomes</taxon>
        <taxon>ecological metagenomes</taxon>
    </lineage>
</organism>
<dbReference type="Gene3D" id="3.40.50.2020">
    <property type="match status" value="1"/>
</dbReference>
<accession>A0A6J7W5Z8</accession>
<evidence type="ECO:0000256" key="6">
    <source>
        <dbReference type="ARBA" id="ARBA00022490"/>
    </source>
</evidence>
<evidence type="ECO:0000256" key="8">
    <source>
        <dbReference type="ARBA" id="ARBA00022679"/>
    </source>
</evidence>
<comment type="pathway">
    <text evidence="3">Purine metabolism; AMP biosynthesis via salvage pathway; AMP from adenine: step 1/1.</text>
</comment>
<evidence type="ECO:0000256" key="1">
    <source>
        <dbReference type="ARBA" id="ARBA00000868"/>
    </source>
</evidence>
<dbReference type="InterPro" id="IPR029057">
    <property type="entry name" value="PRTase-like"/>
</dbReference>
<dbReference type="SUPFAM" id="SSF53271">
    <property type="entry name" value="PRTase-like"/>
    <property type="match status" value="1"/>
</dbReference>
<evidence type="ECO:0000256" key="4">
    <source>
        <dbReference type="ARBA" id="ARBA00008391"/>
    </source>
</evidence>
<comment type="similarity">
    <text evidence="4">Belongs to the purine/pyrimidine phosphoribosyltransferase family.</text>
</comment>
<sequence length="92" mass="9670">MPHQTISESYGLEYGSDTLEIHIDALSPGSSVILIDDVLATGGTISAAIELILRSNANVAQVLTLIEIGGLTGRKFLNDKYPGITVTSLLVS</sequence>
<dbReference type="EC" id="2.4.2.7" evidence="5"/>
<gene>
    <name evidence="11" type="ORF">UFOPK4444_00847</name>
</gene>
<keyword evidence="7" id="KW-0328">Glycosyltransferase</keyword>
<dbReference type="InterPro" id="IPR000836">
    <property type="entry name" value="PRTase_dom"/>
</dbReference>
<keyword evidence="9" id="KW-0660">Purine salvage</keyword>
<dbReference type="GO" id="GO:0002055">
    <property type="term" value="F:adenine binding"/>
    <property type="evidence" value="ECO:0007669"/>
    <property type="project" value="TreeGrafter"/>
</dbReference>
<comment type="subcellular location">
    <subcellularLocation>
        <location evidence="2">Cytoplasm</location>
    </subcellularLocation>
</comment>
<dbReference type="InterPro" id="IPR050054">
    <property type="entry name" value="UPRTase/APRTase"/>
</dbReference>
<evidence type="ECO:0000256" key="7">
    <source>
        <dbReference type="ARBA" id="ARBA00022676"/>
    </source>
</evidence>
<reference evidence="11" key="1">
    <citation type="submission" date="2020-05" db="EMBL/GenBank/DDBJ databases">
        <authorList>
            <person name="Chiriac C."/>
            <person name="Salcher M."/>
            <person name="Ghai R."/>
            <person name="Kavagutti S V."/>
        </authorList>
    </citation>
    <scope>NUCLEOTIDE SEQUENCE</scope>
</reference>
<evidence type="ECO:0000313" key="11">
    <source>
        <dbReference type="EMBL" id="CAB5153996.1"/>
    </source>
</evidence>
<name>A0A6J7W5Z8_9ZZZZ</name>
<protein>
    <recommendedName>
        <fullName evidence="5">adenine phosphoribosyltransferase</fullName>
        <ecNumber evidence="5">2.4.2.7</ecNumber>
    </recommendedName>
</protein>
<dbReference type="PANTHER" id="PTHR32315">
    <property type="entry name" value="ADENINE PHOSPHORIBOSYLTRANSFERASE"/>
    <property type="match status" value="1"/>
</dbReference>
<evidence type="ECO:0000256" key="3">
    <source>
        <dbReference type="ARBA" id="ARBA00004659"/>
    </source>
</evidence>
<feature type="domain" description="Phosphoribosyltransferase" evidence="10">
    <location>
        <begin position="20"/>
        <end position="67"/>
    </location>
</feature>
<dbReference type="GO" id="GO:0005737">
    <property type="term" value="C:cytoplasm"/>
    <property type="evidence" value="ECO:0007669"/>
    <property type="project" value="UniProtKB-SubCell"/>
</dbReference>
<proteinExistence type="inferred from homology"/>
<dbReference type="GO" id="GO:0003999">
    <property type="term" value="F:adenine phosphoribosyltransferase activity"/>
    <property type="evidence" value="ECO:0007669"/>
    <property type="project" value="UniProtKB-EC"/>
</dbReference>
<evidence type="ECO:0000256" key="5">
    <source>
        <dbReference type="ARBA" id="ARBA00011893"/>
    </source>
</evidence>
<dbReference type="EMBL" id="CAFBRZ010000044">
    <property type="protein sequence ID" value="CAB5153996.1"/>
    <property type="molecule type" value="Genomic_DNA"/>
</dbReference>
<dbReference type="GO" id="GO:0016208">
    <property type="term" value="F:AMP binding"/>
    <property type="evidence" value="ECO:0007669"/>
    <property type="project" value="TreeGrafter"/>
</dbReference>
<dbReference type="GO" id="GO:0044209">
    <property type="term" value="P:AMP salvage"/>
    <property type="evidence" value="ECO:0007669"/>
    <property type="project" value="TreeGrafter"/>
</dbReference>
<keyword evidence="6" id="KW-0963">Cytoplasm</keyword>
<dbReference type="GO" id="GO:0006168">
    <property type="term" value="P:adenine salvage"/>
    <property type="evidence" value="ECO:0007669"/>
    <property type="project" value="TreeGrafter"/>
</dbReference>